<evidence type="ECO:0000259" key="5">
    <source>
        <dbReference type="SMART" id="SM00797"/>
    </source>
</evidence>
<dbReference type="NCBIfam" id="TIGR00724">
    <property type="entry name" value="urea_amlyse_rel"/>
    <property type="match status" value="1"/>
</dbReference>
<keyword evidence="7" id="KW-1185">Reference proteome</keyword>
<dbReference type="PANTHER" id="PTHR43309:SF3">
    <property type="entry name" value="5-OXOPROLINASE SUBUNIT C"/>
    <property type="match status" value="1"/>
</dbReference>
<feature type="domain" description="Carboxyltransferase" evidence="4">
    <location>
        <begin position="1"/>
        <end position="190"/>
    </location>
</feature>
<dbReference type="SUPFAM" id="SSF50891">
    <property type="entry name" value="Cyclophilin-like"/>
    <property type="match status" value="2"/>
</dbReference>
<proteinExistence type="predicted"/>
<dbReference type="PANTHER" id="PTHR43309">
    <property type="entry name" value="5-OXOPROLINASE SUBUNIT C"/>
    <property type="match status" value="1"/>
</dbReference>
<feature type="domain" description="Carboxyltransferase" evidence="5">
    <location>
        <begin position="247"/>
        <end position="516"/>
    </location>
</feature>
<evidence type="ECO:0000313" key="6">
    <source>
        <dbReference type="EMBL" id="WZW99970.1"/>
    </source>
</evidence>
<dbReference type="Gene3D" id="3.30.1360.40">
    <property type="match status" value="1"/>
</dbReference>
<dbReference type="Pfam" id="PF02682">
    <property type="entry name" value="CT_C_D"/>
    <property type="match status" value="1"/>
</dbReference>
<dbReference type="SMART" id="SM00796">
    <property type="entry name" value="AHS1"/>
    <property type="match status" value="1"/>
</dbReference>
<sequence>MRIRPCGDRAFLAELDSLDAVLALHAALATRRPAGVVDLVPAARTLLVRAADPDAAAAARALIATLDLTAAPQRDDALVEIRVHYDGADLADVAQATGLSVDAVVAAHTGQVWTAAFGGFAPGFTYCVGENDSLTVPRRATPRTSVPAGAVGLAGEFSAVYPRATPGGWQLIGTSPDVLWDAARTPPALVAPGNRVRYVAAREAVTLRPTPAEKAAARPVPLDQGLEILTTGAQALVQDRGRPGFADLGVSASGATDRASAAAANTLVGNPPDAALIECVADPSSDALAVRARETLLVAVTGASVRLTLTGPATCAEPPADTPLVLHAGHTLTLGEADAGLRAYLAVRGGLAAERVLGSAATDLLSGEGPAPLRPGDVLAAGRTTGLAAVPLARHATPSLPRHLDARVHLGPRDDWFTPDALTSFLAQRWTVTPRSNRIGMRLAGDPLTRVVTGELRSEGVVAGAVQVPADGQPVVFGPDHPVTGGYPVIAVVADADIDRLAQLPPGSTVRFVRAD</sequence>
<keyword evidence="1" id="KW-0547">Nucleotide-binding</keyword>
<accession>A0ABZ3CAZ8</accession>
<dbReference type="InterPro" id="IPR052708">
    <property type="entry name" value="PxpC"/>
</dbReference>
<dbReference type="Proteomes" id="UP001434337">
    <property type="component" value="Chromosome"/>
</dbReference>
<dbReference type="RefSeq" id="WP_342373415.1">
    <property type="nucleotide sequence ID" value="NZ_CP115965.1"/>
</dbReference>
<protein>
    <submittedName>
        <fullName evidence="6">5-oxoprolinase/urea amidolyase family protein</fullName>
    </submittedName>
</protein>
<evidence type="ECO:0000259" key="4">
    <source>
        <dbReference type="SMART" id="SM00796"/>
    </source>
</evidence>
<evidence type="ECO:0000256" key="3">
    <source>
        <dbReference type="ARBA" id="ARBA00022840"/>
    </source>
</evidence>
<evidence type="ECO:0000256" key="1">
    <source>
        <dbReference type="ARBA" id="ARBA00022741"/>
    </source>
</evidence>
<reference evidence="6 7" key="1">
    <citation type="journal article" date="2023" name="Environ Microbiome">
        <title>A coral-associated actinobacterium mitigates coral bleaching under heat stress.</title>
        <authorList>
            <person name="Li J."/>
            <person name="Zou Y."/>
            <person name="Li Q."/>
            <person name="Zhang J."/>
            <person name="Bourne D.G."/>
            <person name="Lyu Y."/>
            <person name="Liu C."/>
            <person name="Zhang S."/>
        </authorList>
    </citation>
    <scope>NUCLEOTIDE SEQUENCE [LARGE SCALE GENOMIC DNA]</scope>
    <source>
        <strain evidence="6 7">SCSIO 13291</strain>
    </source>
</reference>
<dbReference type="InterPro" id="IPR003778">
    <property type="entry name" value="CT_A_B"/>
</dbReference>
<dbReference type="Gene3D" id="2.40.100.10">
    <property type="entry name" value="Cyclophilin-like"/>
    <property type="match status" value="2"/>
</dbReference>
<evidence type="ECO:0000313" key="7">
    <source>
        <dbReference type="Proteomes" id="UP001434337"/>
    </source>
</evidence>
<name>A0ABZ3CAZ8_9ACTN</name>
<dbReference type="Pfam" id="PF02626">
    <property type="entry name" value="CT_A_B"/>
    <property type="match status" value="1"/>
</dbReference>
<evidence type="ECO:0000256" key="2">
    <source>
        <dbReference type="ARBA" id="ARBA00022801"/>
    </source>
</evidence>
<dbReference type="EMBL" id="CP115965">
    <property type="protein sequence ID" value="WZW99970.1"/>
    <property type="molecule type" value="Genomic_DNA"/>
</dbReference>
<dbReference type="SUPFAM" id="SSF160467">
    <property type="entry name" value="PH0987 N-terminal domain-like"/>
    <property type="match status" value="1"/>
</dbReference>
<keyword evidence="3" id="KW-0067">ATP-binding</keyword>
<dbReference type="InterPro" id="IPR003833">
    <property type="entry name" value="CT_C_D"/>
</dbReference>
<dbReference type="SMART" id="SM00797">
    <property type="entry name" value="AHS2"/>
    <property type="match status" value="1"/>
</dbReference>
<organism evidence="6 7">
    <name type="scientific">Propioniciclava soli</name>
    <dbReference type="NCBI Taxonomy" id="2775081"/>
    <lineage>
        <taxon>Bacteria</taxon>
        <taxon>Bacillati</taxon>
        <taxon>Actinomycetota</taxon>
        <taxon>Actinomycetes</taxon>
        <taxon>Propionibacteriales</taxon>
        <taxon>Propionibacteriaceae</taxon>
        <taxon>Propioniciclava</taxon>
    </lineage>
</organism>
<keyword evidence="2" id="KW-0378">Hydrolase</keyword>
<gene>
    <name evidence="6" type="ORF">PCC79_07235</name>
</gene>
<dbReference type="InterPro" id="IPR029000">
    <property type="entry name" value="Cyclophilin-like_dom_sf"/>
</dbReference>